<feature type="region of interest" description="Disordered" evidence="1">
    <location>
        <begin position="286"/>
        <end position="308"/>
    </location>
</feature>
<sequence>MRFGRVCVCPLLTLVVLCLVCEGSSTRARHWVKTGARSNDCFLFQSRDLFRGEEVAGNKESQSKAVAAWVRKKENGNDDGEKPRKPQKGKSRKANKNSPRPPVFTARIAILGSPSEEWGQGVRESLISEGWMEERVQVLPVPSPQAYPEAKWMAYLREGLKLRNTTFVIAAPGPAVGQVLRFLEKHPLRGSILLGPEASSDTQSWDYKRLRQHCPFFGLIYAMEGEEEEWRPSATAEEVREGLGLAPYPFGIRATPPGQEIRAIQALIRDWQFLESLGMGPIQLVGEDEDEERERTGRDGPLMEEGNA</sequence>
<keyword evidence="4" id="KW-1185">Reference proteome</keyword>
<proteinExistence type="predicted"/>
<organism evidence="3 4">
    <name type="scientific">Nannochloropsis salina CCMP1776</name>
    <dbReference type="NCBI Taxonomy" id="1027361"/>
    <lineage>
        <taxon>Eukaryota</taxon>
        <taxon>Sar</taxon>
        <taxon>Stramenopiles</taxon>
        <taxon>Ochrophyta</taxon>
        <taxon>Eustigmatophyceae</taxon>
        <taxon>Eustigmatales</taxon>
        <taxon>Monodopsidaceae</taxon>
        <taxon>Microchloropsis</taxon>
        <taxon>Microchloropsis salina</taxon>
    </lineage>
</organism>
<reference evidence="3 4" key="1">
    <citation type="submission" date="2019-01" db="EMBL/GenBank/DDBJ databases">
        <title>Nuclear Genome Assembly of the Microalgal Biofuel strain Nannochloropsis salina CCMP1776.</title>
        <authorList>
            <person name="Hovde B."/>
        </authorList>
    </citation>
    <scope>NUCLEOTIDE SEQUENCE [LARGE SCALE GENOMIC DNA]</scope>
    <source>
        <strain evidence="3 4">CCMP1776</strain>
    </source>
</reference>
<dbReference type="OrthoDB" id="10323741at2759"/>
<evidence type="ECO:0000256" key="1">
    <source>
        <dbReference type="SAM" id="MobiDB-lite"/>
    </source>
</evidence>
<dbReference type="AlphaFoldDB" id="A0A4D9D3L6"/>
<feature type="compositionally biased region" description="Basic and acidic residues" evidence="1">
    <location>
        <begin position="71"/>
        <end position="84"/>
    </location>
</feature>
<keyword evidence="2" id="KW-0732">Signal</keyword>
<feature type="signal peptide" evidence="2">
    <location>
        <begin position="1"/>
        <end position="28"/>
    </location>
</feature>
<feature type="chain" id="PRO_5020040428" evidence="2">
    <location>
        <begin position="29"/>
        <end position="308"/>
    </location>
</feature>
<gene>
    <name evidence="3" type="ORF">NSK_005140</name>
</gene>
<evidence type="ECO:0000313" key="4">
    <source>
        <dbReference type="Proteomes" id="UP000355283"/>
    </source>
</evidence>
<name>A0A4D9D3L6_9STRA</name>
<comment type="caution">
    <text evidence="3">The sequence shown here is derived from an EMBL/GenBank/DDBJ whole genome shotgun (WGS) entry which is preliminary data.</text>
</comment>
<protein>
    <submittedName>
        <fullName evidence="3">Uncharacterized protein</fullName>
    </submittedName>
</protein>
<evidence type="ECO:0000313" key="3">
    <source>
        <dbReference type="EMBL" id="TFJ84045.1"/>
    </source>
</evidence>
<dbReference type="Proteomes" id="UP000355283">
    <property type="component" value="Unassembled WGS sequence"/>
</dbReference>
<feature type="compositionally biased region" description="Basic residues" evidence="1">
    <location>
        <begin position="85"/>
        <end position="95"/>
    </location>
</feature>
<evidence type="ECO:0000256" key="2">
    <source>
        <dbReference type="SAM" id="SignalP"/>
    </source>
</evidence>
<dbReference type="EMBL" id="SDOX01000021">
    <property type="protein sequence ID" value="TFJ84045.1"/>
    <property type="molecule type" value="Genomic_DNA"/>
</dbReference>
<feature type="region of interest" description="Disordered" evidence="1">
    <location>
        <begin position="71"/>
        <end position="101"/>
    </location>
</feature>
<accession>A0A4D9D3L6</accession>